<evidence type="ECO:0000256" key="3">
    <source>
        <dbReference type="ARBA" id="ARBA00023163"/>
    </source>
</evidence>
<proteinExistence type="predicted"/>
<dbReference type="InterPro" id="IPR036390">
    <property type="entry name" value="WH_DNA-bd_sf"/>
</dbReference>
<keyword evidence="1" id="KW-0805">Transcription regulation</keyword>
<evidence type="ECO:0000256" key="4">
    <source>
        <dbReference type="PROSITE-ProRule" id="PRU00335"/>
    </source>
</evidence>
<dbReference type="InterPro" id="IPR001647">
    <property type="entry name" value="HTH_TetR"/>
</dbReference>
<keyword evidence="2 4" id="KW-0238">DNA-binding</keyword>
<accession>A0ABT5BF30</accession>
<evidence type="ECO:0000259" key="7">
    <source>
        <dbReference type="PROSITE" id="PS50977"/>
    </source>
</evidence>
<evidence type="ECO:0000256" key="1">
    <source>
        <dbReference type="ARBA" id="ARBA00023015"/>
    </source>
</evidence>
<dbReference type="Proteomes" id="UP001217838">
    <property type="component" value="Unassembled WGS sequence"/>
</dbReference>
<feature type="region of interest" description="Disordered" evidence="5">
    <location>
        <begin position="79"/>
        <end position="104"/>
    </location>
</feature>
<dbReference type="PROSITE" id="PS50977">
    <property type="entry name" value="HTH_TETR_2"/>
    <property type="match status" value="1"/>
</dbReference>
<organism evidence="8 9">
    <name type="scientific">Nannocystis radixulma</name>
    <dbReference type="NCBI Taxonomy" id="2995305"/>
    <lineage>
        <taxon>Bacteria</taxon>
        <taxon>Pseudomonadati</taxon>
        <taxon>Myxococcota</taxon>
        <taxon>Polyangia</taxon>
        <taxon>Nannocystales</taxon>
        <taxon>Nannocystaceae</taxon>
        <taxon>Nannocystis</taxon>
    </lineage>
</organism>
<dbReference type="InterPro" id="IPR009057">
    <property type="entry name" value="Homeodomain-like_sf"/>
</dbReference>
<dbReference type="PRINTS" id="PR00455">
    <property type="entry name" value="HTHTETR"/>
</dbReference>
<dbReference type="Gene3D" id="1.10.10.60">
    <property type="entry name" value="Homeodomain-like"/>
    <property type="match status" value="1"/>
</dbReference>
<dbReference type="RefSeq" id="WP_272003833.1">
    <property type="nucleotide sequence ID" value="NZ_JAQNDN010000019.1"/>
</dbReference>
<dbReference type="InterPro" id="IPR036388">
    <property type="entry name" value="WH-like_DNA-bd_sf"/>
</dbReference>
<dbReference type="InterPro" id="IPR004111">
    <property type="entry name" value="Repressor_TetR_C"/>
</dbReference>
<keyword evidence="3" id="KW-0804">Transcription</keyword>
<evidence type="ECO:0000259" key="6">
    <source>
        <dbReference type="PROSITE" id="PS50949"/>
    </source>
</evidence>
<dbReference type="InterPro" id="IPR036271">
    <property type="entry name" value="Tet_transcr_reg_TetR-rel_C_sf"/>
</dbReference>
<dbReference type="CDD" id="cd07377">
    <property type="entry name" value="WHTH_GntR"/>
    <property type="match status" value="1"/>
</dbReference>
<dbReference type="Pfam" id="PF02909">
    <property type="entry name" value="TetR_C_1"/>
    <property type="match status" value="1"/>
</dbReference>
<evidence type="ECO:0000313" key="8">
    <source>
        <dbReference type="EMBL" id="MDC0672318.1"/>
    </source>
</evidence>
<dbReference type="SUPFAM" id="SSF48498">
    <property type="entry name" value="Tetracyclin repressor-like, C-terminal domain"/>
    <property type="match status" value="1"/>
</dbReference>
<name>A0ABT5BF30_9BACT</name>
<dbReference type="SUPFAM" id="SSF46785">
    <property type="entry name" value="Winged helix' DNA-binding domain"/>
    <property type="match status" value="1"/>
</dbReference>
<evidence type="ECO:0000313" key="9">
    <source>
        <dbReference type="Proteomes" id="UP001217838"/>
    </source>
</evidence>
<dbReference type="Pfam" id="PF00440">
    <property type="entry name" value="TetR_N"/>
    <property type="match status" value="1"/>
</dbReference>
<keyword evidence="9" id="KW-1185">Reference proteome</keyword>
<dbReference type="Pfam" id="PF00392">
    <property type="entry name" value="GntR"/>
    <property type="match status" value="1"/>
</dbReference>
<reference evidence="8 9" key="1">
    <citation type="submission" date="2022-11" db="EMBL/GenBank/DDBJ databases">
        <title>Minimal conservation of predation-associated metabolite biosynthetic gene clusters underscores biosynthetic potential of Myxococcota including descriptions for ten novel species: Archangium lansinium sp. nov., Myxococcus landrumus sp. nov., Nannocystis bai.</title>
        <authorList>
            <person name="Ahearne A."/>
            <person name="Stevens C."/>
            <person name="Dowd S."/>
        </authorList>
    </citation>
    <scope>NUCLEOTIDE SEQUENCE [LARGE SCALE GENOMIC DNA]</scope>
    <source>
        <strain evidence="8 9">NCELM</strain>
    </source>
</reference>
<comment type="caution">
    <text evidence="8">The sequence shown here is derived from an EMBL/GenBank/DDBJ whole genome shotgun (WGS) entry which is preliminary data.</text>
</comment>
<dbReference type="InterPro" id="IPR000524">
    <property type="entry name" value="Tscrpt_reg_HTH_GntR"/>
</dbReference>
<feature type="domain" description="HTH tetR-type" evidence="7">
    <location>
        <begin position="103"/>
        <end position="163"/>
    </location>
</feature>
<feature type="DNA-binding region" description="H-T-H motif" evidence="4">
    <location>
        <begin position="126"/>
        <end position="145"/>
    </location>
</feature>
<evidence type="ECO:0000256" key="5">
    <source>
        <dbReference type="SAM" id="MobiDB-lite"/>
    </source>
</evidence>
<sequence>MTRQPATPAKPGDPPSARIVAELRRRIASGELRVGDRLPSTRQIARQWQVAIATATKVLTHLRHEGLVRALPGVGTVVVRTPRPAARPERRPSGRRPSAPGEDLRRDPIVQAAIELADAEGLAALSMRGVAGKLGVATMSLYRHVESKDDLISHMTDAVFGEARLPDTPPAGWRARLTVAARLQWSIYRRHPWLAQLVSITRPQPLRNLLVHGEWALAAIDGLGLDAATMLHVHVTLFSYVRGLAINIEWENEAEAASGLTEEEWMDAHSPALGELAASGAFPTFAKVLADLSDNYDLDLDLLFEFGLEPLLDGLAPLLDGTRARAVATQQSS</sequence>
<dbReference type="PROSITE" id="PS50949">
    <property type="entry name" value="HTH_GNTR"/>
    <property type="match status" value="1"/>
</dbReference>
<evidence type="ECO:0000256" key="2">
    <source>
        <dbReference type="ARBA" id="ARBA00023125"/>
    </source>
</evidence>
<dbReference type="EMBL" id="JAQNDN010000019">
    <property type="protein sequence ID" value="MDC0672318.1"/>
    <property type="molecule type" value="Genomic_DNA"/>
</dbReference>
<dbReference type="Gene3D" id="1.10.357.10">
    <property type="entry name" value="Tetracycline Repressor, domain 2"/>
    <property type="match status" value="1"/>
</dbReference>
<gene>
    <name evidence="8" type="ORF">POL58_31510</name>
</gene>
<dbReference type="PANTHER" id="PTHR30055">
    <property type="entry name" value="HTH-TYPE TRANSCRIPTIONAL REGULATOR RUTR"/>
    <property type="match status" value="1"/>
</dbReference>
<dbReference type="SMART" id="SM00345">
    <property type="entry name" value="HTH_GNTR"/>
    <property type="match status" value="1"/>
</dbReference>
<dbReference type="InterPro" id="IPR050109">
    <property type="entry name" value="HTH-type_TetR-like_transc_reg"/>
</dbReference>
<feature type="domain" description="HTH gntR-type" evidence="6">
    <location>
        <begin position="13"/>
        <end position="81"/>
    </location>
</feature>
<protein>
    <submittedName>
        <fullName evidence="8">TetR/AcrR family transcriptional regulator C-terminal domain-containing protein</fullName>
    </submittedName>
</protein>
<dbReference type="PANTHER" id="PTHR30055:SF151">
    <property type="entry name" value="TRANSCRIPTIONAL REGULATORY PROTEIN"/>
    <property type="match status" value="1"/>
</dbReference>
<dbReference type="Gene3D" id="1.10.10.10">
    <property type="entry name" value="Winged helix-like DNA-binding domain superfamily/Winged helix DNA-binding domain"/>
    <property type="match status" value="1"/>
</dbReference>
<dbReference type="SUPFAM" id="SSF46689">
    <property type="entry name" value="Homeodomain-like"/>
    <property type="match status" value="1"/>
</dbReference>